<dbReference type="PANTHER" id="PTHR43790">
    <property type="entry name" value="CARBOHYDRATE TRANSPORT ATP-BINDING PROTEIN MG119-RELATED"/>
    <property type="match status" value="1"/>
</dbReference>
<evidence type="ECO:0000256" key="5">
    <source>
        <dbReference type="ARBA" id="ARBA00022737"/>
    </source>
</evidence>
<dbReference type="InterPro" id="IPR003439">
    <property type="entry name" value="ABC_transporter-like_ATP-bd"/>
</dbReference>
<evidence type="ECO:0000256" key="4">
    <source>
        <dbReference type="ARBA" id="ARBA00022475"/>
    </source>
</evidence>
<dbReference type="SUPFAM" id="SSF52540">
    <property type="entry name" value="P-loop containing nucleoside triphosphate hydrolases"/>
    <property type="match status" value="2"/>
</dbReference>
<dbReference type="RefSeq" id="WP_013920931.1">
    <property type="nucleotide sequence ID" value="NC_015690.1"/>
</dbReference>
<feature type="domain" description="ABC transporter" evidence="10">
    <location>
        <begin position="275"/>
        <end position="519"/>
    </location>
</feature>
<dbReference type="Gene3D" id="3.40.50.300">
    <property type="entry name" value="P-loop containing nucleotide triphosphate hydrolases"/>
    <property type="match status" value="2"/>
</dbReference>
<name>F8FP11_PAEMK</name>
<evidence type="ECO:0000256" key="8">
    <source>
        <dbReference type="ARBA" id="ARBA00022967"/>
    </source>
</evidence>
<keyword evidence="5" id="KW-0677">Repeat</keyword>
<dbReference type="PATRIC" id="fig|1036673.3.peg.6794"/>
<evidence type="ECO:0000313" key="11">
    <source>
        <dbReference type="EMBL" id="AEI45790.1"/>
    </source>
</evidence>
<keyword evidence="4" id="KW-1003">Cell membrane</keyword>
<accession>F8FP11</accession>
<dbReference type="PROSITE" id="PS00211">
    <property type="entry name" value="ABC_TRANSPORTER_1"/>
    <property type="match status" value="2"/>
</dbReference>
<dbReference type="CDD" id="cd03216">
    <property type="entry name" value="ABC_Carb_Monos_I"/>
    <property type="match status" value="1"/>
</dbReference>
<dbReference type="EMBL" id="CP002869">
    <property type="protein sequence ID" value="AEI45790.1"/>
    <property type="molecule type" value="Genomic_DNA"/>
</dbReference>
<dbReference type="GO" id="GO:0016887">
    <property type="term" value="F:ATP hydrolysis activity"/>
    <property type="evidence" value="ECO:0007669"/>
    <property type="project" value="InterPro"/>
</dbReference>
<reference evidence="11 12" key="2">
    <citation type="journal article" date="2013" name="Genome Announc.">
        <title>Genome Sequence of Growth-Improving Paenibacillus mucilaginosus Strain KNP414.</title>
        <authorList>
            <person name="Lu J.J."/>
            <person name="Wang J.F."/>
            <person name="Hu X.F."/>
        </authorList>
    </citation>
    <scope>NUCLEOTIDE SEQUENCE [LARGE SCALE GENOMIC DNA]</scope>
    <source>
        <strain evidence="11 12">KNP414</strain>
    </source>
</reference>
<reference evidence="12" key="1">
    <citation type="submission" date="2011-06" db="EMBL/GenBank/DDBJ databases">
        <title>Complete genome sequence of Paenibacillus mucilaginosus KNP414.</title>
        <authorList>
            <person name="Wang J."/>
            <person name="Hu S."/>
            <person name="Hu X."/>
            <person name="Zhang B."/>
            <person name="Dong D."/>
            <person name="Zhang S."/>
            <person name="Zhao K."/>
            <person name="Wu D."/>
        </authorList>
    </citation>
    <scope>NUCLEOTIDE SEQUENCE [LARGE SCALE GENOMIC DNA]</scope>
    <source>
        <strain evidence="12">KNP414</strain>
    </source>
</reference>
<proteinExistence type="inferred from homology"/>
<dbReference type="InterPro" id="IPR027417">
    <property type="entry name" value="P-loop_NTPase"/>
</dbReference>
<dbReference type="InterPro" id="IPR017871">
    <property type="entry name" value="ABC_transporter-like_CS"/>
</dbReference>
<evidence type="ECO:0000256" key="1">
    <source>
        <dbReference type="ARBA" id="ARBA00004202"/>
    </source>
</evidence>
<keyword evidence="3" id="KW-0813">Transport</keyword>
<feature type="domain" description="ABC transporter" evidence="10">
    <location>
        <begin position="19"/>
        <end position="254"/>
    </location>
</feature>
<dbReference type="GO" id="GO:0005524">
    <property type="term" value="F:ATP binding"/>
    <property type="evidence" value="ECO:0007669"/>
    <property type="project" value="UniProtKB-KW"/>
</dbReference>
<evidence type="ECO:0000256" key="6">
    <source>
        <dbReference type="ARBA" id="ARBA00022741"/>
    </source>
</evidence>
<dbReference type="FunFam" id="3.40.50.300:FF:000127">
    <property type="entry name" value="Ribose import ATP-binding protein RbsA"/>
    <property type="match status" value="1"/>
</dbReference>
<keyword evidence="9" id="KW-0472">Membrane</keyword>
<dbReference type="PANTHER" id="PTHR43790:SF4">
    <property type="entry name" value="GUANOSINE IMPORT ATP-BINDING PROTEIN NUPO"/>
    <property type="match status" value="1"/>
</dbReference>
<dbReference type="InterPro" id="IPR003593">
    <property type="entry name" value="AAA+_ATPase"/>
</dbReference>
<keyword evidence="6" id="KW-0547">Nucleotide-binding</keyword>
<keyword evidence="8" id="KW-1278">Translocase</keyword>
<protein>
    <submittedName>
        <fullName evidence="11">YufO2</fullName>
    </submittedName>
</protein>
<keyword evidence="7" id="KW-0067">ATP-binding</keyword>
<dbReference type="FunFam" id="3.40.50.300:FF:001390">
    <property type="entry name" value="ABC transporter, ATP-binding protein"/>
    <property type="match status" value="1"/>
</dbReference>
<organism evidence="11 12">
    <name type="scientific">Paenibacillus mucilaginosus (strain KNP414)</name>
    <dbReference type="NCBI Taxonomy" id="1036673"/>
    <lineage>
        <taxon>Bacteria</taxon>
        <taxon>Bacillati</taxon>
        <taxon>Bacillota</taxon>
        <taxon>Bacilli</taxon>
        <taxon>Bacillales</taxon>
        <taxon>Paenibacillaceae</taxon>
        <taxon>Paenibacillus</taxon>
    </lineage>
</organism>
<comment type="similarity">
    <text evidence="2">Belongs to the ABC transporter superfamily.</text>
</comment>
<evidence type="ECO:0000259" key="10">
    <source>
        <dbReference type="PROSITE" id="PS50893"/>
    </source>
</evidence>
<dbReference type="InterPro" id="IPR050107">
    <property type="entry name" value="ABC_carbohydrate_import_ATPase"/>
</dbReference>
<sequence length="538" mass="57502">MIPASAGEYGSPSPPVPIVEMRGITKRFPGIVANDSISLTLGRGEILALLGENGAGKSTLMNILFGLYQPDEGEILVNGEPVTITGPKAAIRLGLGMVHQHFKLVQPFTVAENIVLGMEPKQGLRIDYRHAEREVAAISDRYGLRVEPRARIADISVGMQQRVEILKTLYRGAEILIFDEPTAVLTPQEIQELIAIMRKLVSEGKSIILITHKLKEIMAIADRVTVIRRGKVVGTVRTAETNPDALAALMVGREVSFRLDKPTVPAGSASKEPVLRVEDVTVRGRGGTPVLNGLSFEVYGGEILGIAGVDGNGQSELIEALAGLQTVDSGRITLAGREITNLSPRAAAEAGIGHIPEDRHKRGLVLDFSMSENLVLKSYYTPAYNRGGFLDYGAMDKQAGRLIGEFDVRTPGTHTPARALSGGNQQKAIIAREVDLDPDLLIAAQPTRGLDVGAIEFIHKRLLEQRSRGKAVLLISLELDEILQLSDRIAVIYEGRIVGVVDPASTSDRELGLMMAGSLRSGEADAAVSGAGGGAAHG</sequence>
<dbReference type="KEGG" id="pms:KNP414_07280"/>
<dbReference type="HOGENOM" id="CLU_000604_92_0_9"/>
<dbReference type="CDD" id="cd03215">
    <property type="entry name" value="ABC_Carb_Monos_II"/>
    <property type="match status" value="1"/>
</dbReference>
<dbReference type="GO" id="GO:0005886">
    <property type="term" value="C:plasma membrane"/>
    <property type="evidence" value="ECO:0007669"/>
    <property type="project" value="UniProtKB-SubCell"/>
</dbReference>
<evidence type="ECO:0000256" key="2">
    <source>
        <dbReference type="ARBA" id="ARBA00005417"/>
    </source>
</evidence>
<dbReference type="SMART" id="SM00382">
    <property type="entry name" value="AAA"/>
    <property type="match status" value="1"/>
</dbReference>
<dbReference type="AlphaFoldDB" id="F8FP11"/>
<evidence type="ECO:0000313" key="12">
    <source>
        <dbReference type="Proteomes" id="UP000006620"/>
    </source>
</evidence>
<evidence type="ECO:0000256" key="7">
    <source>
        <dbReference type="ARBA" id="ARBA00022840"/>
    </source>
</evidence>
<gene>
    <name evidence="11" type="primary">yufO2</name>
    <name evidence="11" type="ordered locus">KNP414_07280</name>
</gene>
<evidence type="ECO:0000256" key="9">
    <source>
        <dbReference type="ARBA" id="ARBA00023136"/>
    </source>
</evidence>
<dbReference type="PROSITE" id="PS50893">
    <property type="entry name" value="ABC_TRANSPORTER_2"/>
    <property type="match status" value="2"/>
</dbReference>
<dbReference type="Pfam" id="PF00005">
    <property type="entry name" value="ABC_tran"/>
    <property type="match status" value="2"/>
</dbReference>
<dbReference type="Proteomes" id="UP000006620">
    <property type="component" value="Chromosome"/>
</dbReference>
<comment type="subcellular location">
    <subcellularLocation>
        <location evidence="1">Cell membrane</location>
        <topology evidence="1">Peripheral membrane protein</topology>
    </subcellularLocation>
</comment>
<evidence type="ECO:0000256" key="3">
    <source>
        <dbReference type="ARBA" id="ARBA00022448"/>
    </source>
</evidence>